<protein>
    <submittedName>
        <fullName evidence="4">I-box binding factor</fullName>
    </submittedName>
</protein>
<dbReference type="GO" id="GO:0009751">
    <property type="term" value="P:response to salicylic acid"/>
    <property type="evidence" value="ECO:0000318"/>
    <property type="project" value="GO_Central"/>
</dbReference>
<keyword evidence="1" id="KW-0805">Transcription regulation</keyword>
<evidence type="ECO:0000256" key="1">
    <source>
        <dbReference type="ARBA" id="ARBA00023015"/>
    </source>
</evidence>
<keyword evidence="5" id="KW-1185">Reference proteome</keyword>
<dbReference type="PANTHER" id="PTHR43952:SF91">
    <property type="entry name" value="MYB-LIKE DOMAIN-CONTAINING PROTEIN"/>
    <property type="match status" value="1"/>
</dbReference>
<name>M1DWN1_SOLTU</name>
<dbReference type="GO" id="GO:0009739">
    <property type="term" value="P:response to gibberellin"/>
    <property type="evidence" value="ECO:0000318"/>
    <property type="project" value="GO_Central"/>
</dbReference>
<dbReference type="PANTHER" id="PTHR43952">
    <property type="entry name" value="MYB FAMILY TRANSCRIPTION FACTOR-RELATED"/>
    <property type="match status" value="1"/>
</dbReference>
<reference evidence="4" key="2">
    <citation type="submission" date="2015-06" db="UniProtKB">
        <authorList>
            <consortium name="EnsemblPlants"/>
        </authorList>
    </citation>
    <scope>IDENTIFICATION</scope>
    <source>
        <strain evidence="4">DM1-3 516 R44</strain>
    </source>
</reference>
<dbReference type="eggNOG" id="KOG0724">
    <property type="taxonomic scope" value="Eukaryota"/>
</dbReference>
<dbReference type="Proteomes" id="UP000011115">
    <property type="component" value="Unassembled WGS sequence"/>
</dbReference>
<dbReference type="InterPro" id="IPR044636">
    <property type="entry name" value="RADIALIS-like"/>
</dbReference>
<dbReference type="Gramene" id="RHC11H1G1582.2.1">
    <property type="protein sequence ID" value="RHC11H1G1582.2.1.cds.1"/>
    <property type="gene ID" value="RHC11H1G1582.2"/>
</dbReference>
<dbReference type="AlphaFoldDB" id="M1DWN1"/>
<accession>M1DWN1</accession>
<dbReference type="EnsemblPlants" id="PGSC0003DMT400095593">
    <property type="protein sequence ID" value="PGSC0003DMT400095593"/>
    <property type="gene ID" value="PGSC0003DMG400045164"/>
</dbReference>
<proteinExistence type="predicted"/>
<dbReference type="STRING" id="4113.M1DWN1"/>
<dbReference type="OMA" id="DRICNNS"/>
<keyword evidence="2" id="KW-0804">Transcription</keyword>
<evidence type="ECO:0000256" key="2">
    <source>
        <dbReference type="ARBA" id="ARBA00023163"/>
    </source>
</evidence>
<dbReference type="Gramene" id="PGSC0003DMT400095593">
    <property type="protein sequence ID" value="PGSC0003DMT400095593"/>
    <property type="gene ID" value="PGSC0003DMG400045164"/>
</dbReference>
<organism evidence="4 5">
    <name type="scientific">Solanum tuberosum</name>
    <name type="common">Potato</name>
    <dbReference type="NCBI Taxonomy" id="4113"/>
    <lineage>
        <taxon>Eukaryota</taxon>
        <taxon>Viridiplantae</taxon>
        <taxon>Streptophyta</taxon>
        <taxon>Embryophyta</taxon>
        <taxon>Tracheophyta</taxon>
        <taxon>Spermatophyta</taxon>
        <taxon>Magnoliopsida</taxon>
        <taxon>eudicotyledons</taxon>
        <taxon>Gunneridae</taxon>
        <taxon>Pentapetalae</taxon>
        <taxon>asterids</taxon>
        <taxon>lamiids</taxon>
        <taxon>Solanales</taxon>
        <taxon>Solanaceae</taxon>
        <taxon>Solanoideae</taxon>
        <taxon>Solaneae</taxon>
        <taxon>Solanum</taxon>
    </lineage>
</organism>
<sequence>MNTDRICNNSFLTKEEDKIFGNTLATKEDNNNLLEEMKKALPGKSVDDIKDHYNILIEVINTIESSYIPLPNYPEMQKPNSKAHVEWREGASWTEQEHKSVFQYSS</sequence>
<dbReference type="InParanoid" id="M1DWN1"/>
<dbReference type="Gene3D" id="1.10.10.60">
    <property type="entry name" value="Homeodomain-like"/>
    <property type="match status" value="1"/>
</dbReference>
<reference evidence="5" key="1">
    <citation type="journal article" date="2011" name="Nature">
        <title>Genome sequence and analysis of the tuber crop potato.</title>
        <authorList>
            <consortium name="The Potato Genome Sequencing Consortium"/>
        </authorList>
    </citation>
    <scope>NUCLEOTIDE SEQUENCE [LARGE SCALE GENOMIC DNA]</scope>
    <source>
        <strain evidence="5">cv. DM1-3 516 R44</strain>
    </source>
</reference>
<keyword evidence="3" id="KW-0539">Nucleus</keyword>
<evidence type="ECO:0000256" key="3">
    <source>
        <dbReference type="ARBA" id="ARBA00023242"/>
    </source>
</evidence>
<dbReference type="HOGENOM" id="CLU_2227942_0_0_1"/>
<evidence type="ECO:0000313" key="5">
    <source>
        <dbReference type="Proteomes" id="UP000011115"/>
    </source>
</evidence>
<dbReference type="GO" id="GO:0003700">
    <property type="term" value="F:DNA-binding transcription factor activity"/>
    <property type="evidence" value="ECO:0007669"/>
    <property type="project" value="InterPro"/>
</dbReference>
<dbReference type="PaxDb" id="4113-PGSC0003DMT400095593"/>
<evidence type="ECO:0000313" key="4">
    <source>
        <dbReference type="EnsemblPlants" id="PGSC0003DMT400095593"/>
    </source>
</evidence>